<comment type="caution">
    <text evidence="2">The sequence shown here is derived from an EMBL/GenBank/DDBJ whole genome shotgun (WGS) entry which is preliminary data.</text>
</comment>
<organism evidence="2 3">
    <name type="scientific">Protopolystoma xenopodis</name>
    <dbReference type="NCBI Taxonomy" id="117903"/>
    <lineage>
        <taxon>Eukaryota</taxon>
        <taxon>Metazoa</taxon>
        <taxon>Spiralia</taxon>
        <taxon>Lophotrochozoa</taxon>
        <taxon>Platyhelminthes</taxon>
        <taxon>Monogenea</taxon>
        <taxon>Polyopisthocotylea</taxon>
        <taxon>Polystomatidea</taxon>
        <taxon>Polystomatidae</taxon>
        <taxon>Protopolystoma</taxon>
    </lineage>
</organism>
<dbReference type="Proteomes" id="UP000784294">
    <property type="component" value="Unassembled WGS sequence"/>
</dbReference>
<dbReference type="EMBL" id="CAAALY010263245">
    <property type="protein sequence ID" value="VEL39986.1"/>
    <property type="molecule type" value="Genomic_DNA"/>
</dbReference>
<feature type="transmembrane region" description="Helical" evidence="1">
    <location>
        <begin position="56"/>
        <end position="75"/>
    </location>
</feature>
<evidence type="ECO:0000313" key="3">
    <source>
        <dbReference type="Proteomes" id="UP000784294"/>
    </source>
</evidence>
<dbReference type="AlphaFoldDB" id="A0A448XM97"/>
<keyword evidence="1" id="KW-0472">Membrane</keyword>
<accession>A0A448XM97</accession>
<keyword evidence="1" id="KW-0812">Transmembrane</keyword>
<evidence type="ECO:0000313" key="2">
    <source>
        <dbReference type="EMBL" id="VEL39986.1"/>
    </source>
</evidence>
<name>A0A448XM97_9PLAT</name>
<protein>
    <submittedName>
        <fullName evidence="2">Uncharacterized protein</fullName>
    </submittedName>
</protein>
<gene>
    <name evidence="2" type="ORF">PXEA_LOCUS33426</name>
</gene>
<evidence type="ECO:0000256" key="1">
    <source>
        <dbReference type="SAM" id="Phobius"/>
    </source>
</evidence>
<proteinExistence type="predicted"/>
<sequence>MGRAEMRNNANRFGDLAGLGPELLLQVWSCEVVTVRMDLFYSGFLEAGRRPRGKRLAGFVMLLVLLGFLLLQLGLKSYVDTTTNRRNIANGLVEEATRPPEEDQALSVLTSLNAELNHLLEEDIPSLEEFSQSFLEQWAKDEDSFCNDGK</sequence>
<keyword evidence="3" id="KW-1185">Reference proteome</keyword>
<keyword evidence="1" id="KW-1133">Transmembrane helix</keyword>
<reference evidence="2" key="1">
    <citation type="submission" date="2018-11" db="EMBL/GenBank/DDBJ databases">
        <authorList>
            <consortium name="Pathogen Informatics"/>
        </authorList>
    </citation>
    <scope>NUCLEOTIDE SEQUENCE</scope>
</reference>